<evidence type="ECO:0000259" key="10">
    <source>
        <dbReference type="PROSITE" id="PS50157"/>
    </source>
</evidence>
<dbReference type="PANTHER" id="PTHR46179">
    <property type="entry name" value="ZINC FINGER PROTEIN"/>
    <property type="match status" value="1"/>
</dbReference>
<keyword evidence="7" id="KW-0539">Nucleus</keyword>
<protein>
    <recommendedName>
        <fullName evidence="10">C2H2-type domain-containing protein</fullName>
    </recommendedName>
</protein>
<dbReference type="SUPFAM" id="SSF57667">
    <property type="entry name" value="beta-beta-alpha zinc fingers"/>
    <property type="match status" value="3"/>
</dbReference>
<feature type="region of interest" description="Disordered" evidence="9">
    <location>
        <begin position="847"/>
        <end position="873"/>
    </location>
</feature>
<evidence type="ECO:0000313" key="12">
    <source>
        <dbReference type="Proteomes" id="UP000663868"/>
    </source>
</evidence>
<keyword evidence="5" id="KW-0805">Transcription regulation</keyword>
<keyword evidence="6" id="KW-0804">Transcription</keyword>
<proteinExistence type="predicted"/>
<evidence type="ECO:0000256" key="7">
    <source>
        <dbReference type="ARBA" id="ARBA00023242"/>
    </source>
</evidence>
<dbReference type="GO" id="GO:0008270">
    <property type="term" value="F:zinc ion binding"/>
    <property type="evidence" value="ECO:0007669"/>
    <property type="project" value="UniProtKB-KW"/>
</dbReference>
<evidence type="ECO:0000256" key="4">
    <source>
        <dbReference type="ARBA" id="ARBA00022833"/>
    </source>
</evidence>
<feature type="domain" description="C2H2-type" evidence="10">
    <location>
        <begin position="534"/>
        <end position="559"/>
    </location>
</feature>
<feature type="region of interest" description="Disordered" evidence="9">
    <location>
        <begin position="211"/>
        <end position="231"/>
    </location>
</feature>
<evidence type="ECO:0000256" key="8">
    <source>
        <dbReference type="PROSITE-ProRule" id="PRU00042"/>
    </source>
</evidence>
<feature type="region of interest" description="Disordered" evidence="9">
    <location>
        <begin position="673"/>
        <end position="701"/>
    </location>
</feature>
<feature type="compositionally biased region" description="Low complexity" evidence="9">
    <location>
        <begin position="677"/>
        <end position="692"/>
    </location>
</feature>
<evidence type="ECO:0000256" key="2">
    <source>
        <dbReference type="ARBA" id="ARBA00022723"/>
    </source>
</evidence>
<evidence type="ECO:0000256" key="9">
    <source>
        <dbReference type="SAM" id="MobiDB-lite"/>
    </source>
</evidence>
<evidence type="ECO:0000256" key="1">
    <source>
        <dbReference type="ARBA" id="ARBA00004123"/>
    </source>
</evidence>
<dbReference type="PROSITE" id="PS00028">
    <property type="entry name" value="ZINC_FINGER_C2H2_1"/>
    <property type="match status" value="7"/>
</dbReference>
<feature type="compositionally biased region" description="Acidic residues" evidence="9">
    <location>
        <begin position="857"/>
        <end position="869"/>
    </location>
</feature>
<keyword evidence="2" id="KW-0479">Metal-binding</keyword>
<dbReference type="GO" id="GO:0005634">
    <property type="term" value="C:nucleus"/>
    <property type="evidence" value="ECO:0007669"/>
    <property type="project" value="UniProtKB-SubCell"/>
</dbReference>
<dbReference type="AlphaFoldDB" id="A0A819NHX1"/>
<sequence length="890" mass="102246">MLNSYPIYNPTTNNLRRNSLNSTLPLTKYRRNSFLPSTPLILSQQTYTEYSDDYFSSSSSSTSTTNNNNNNQSKINEIPINLFSESKDDNSLSFLDSLDLTNNLISSTNDNNLFNEKNLSDLSAPSPVISSPQSTIQCVRIIRRNDTTPIQANSNSNSNQRRVVRVIRLSNSTRTTEQSPSSSSSNVYIVRKSDLPPTVHINPAVQHVIAKTNNNNNNNNNSNPNPIDENNQINKFYGSTISIFGIEFTVVSHETNSTDKCASLVQNMNDTTIKTNVQTTNKINDIHKLFSRIYRCVLCSAEFNVYEDFVSHGSGHLQDLSLKPLETASVFRRRSYRCLLPHCNARIESETESPRILDQLFRRHLLSHVGTHPFKCHICKSKFQRIQNYRVHLAYHEEMNSPSLQCKKCLKKFPTDKQYNFHIRKCFVVPPPPSQTTNTTASFRCHICSENFEKDQSLKLHIKHFHSSRPSTPNVTAIRSDNEVRVRLVSPPAVSVKPKPSMISTNTCQICHQEFPKRLLYKKHMLTHLGDKHFACTYPACKDTFYSQSNLDRHVRTVHLRGSHSFVCTFPDCGKTFTRNDSLKNHRAKHFPNMIMKCPYVDCEEKFRVRSTYHAHVKRHRNEKQQASTIYVCVLQNCQYTTSNKASMKQHLTKVHDYKQEKDEDIPYIQYPSKPHQQQQQQQQQQTQQQQQSLPIEEPTSTNLVEVSAPVVVKLPGDEPLPPPPIVVPITQPLVSAPPPQPLPPPPLRDPFDFFDMLMMPDVPLGDLDWLNIESEENIRPRKRQNIITISRDMESLSTVVVENLSGCARTDYRSNHALLERAKFRRKLLNYKRELLRVDSQPVSTSNQRLSCQLSDDNDNDDEDEDILETTTWETSPKRMKRWVDVNEN</sequence>
<keyword evidence="3 8" id="KW-0863">Zinc-finger</keyword>
<gene>
    <name evidence="11" type="ORF">KXQ929_LOCUS28266</name>
</gene>
<evidence type="ECO:0000256" key="6">
    <source>
        <dbReference type="ARBA" id="ARBA00023163"/>
    </source>
</evidence>
<feature type="domain" description="C2H2-type" evidence="10">
    <location>
        <begin position="506"/>
        <end position="533"/>
    </location>
</feature>
<dbReference type="Pfam" id="PF00096">
    <property type="entry name" value="zf-C2H2"/>
    <property type="match status" value="1"/>
</dbReference>
<comment type="caution">
    <text evidence="11">The sequence shown here is derived from an EMBL/GenBank/DDBJ whole genome shotgun (WGS) entry which is preliminary data.</text>
</comment>
<dbReference type="GO" id="GO:0006357">
    <property type="term" value="P:regulation of transcription by RNA polymerase II"/>
    <property type="evidence" value="ECO:0007669"/>
    <property type="project" value="TreeGrafter"/>
</dbReference>
<dbReference type="InterPro" id="IPR036236">
    <property type="entry name" value="Znf_C2H2_sf"/>
</dbReference>
<evidence type="ECO:0000313" key="11">
    <source>
        <dbReference type="EMBL" id="CAF3997305.1"/>
    </source>
</evidence>
<dbReference type="SMART" id="SM00355">
    <property type="entry name" value="ZnF_C2H2"/>
    <property type="match status" value="9"/>
</dbReference>
<evidence type="ECO:0000256" key="5">
    <source>
        <dbReference type="ARBA" id="ARBA00023015"/>
    </source>
</evidence>
<dbReference type="PROSITE" id="PS50157">
    <property type="entry name" value="ZINC_FINGER_C2H2_2"/>
    <property type="match status" value="5"/>
</dbReference>
<feature type="compositionally biased region" description="Low complexity" evidence="9">
    <location>
        <begin position="56"/>
        <end position="71"/>
    </location>
</feature>
<reference evidence="11" key="1">
    <citation type="submission" date="2021-02" db="EMBL/GenBank/DDBJ databases">
        <authorList>
            <person name="Nowell W R."/>
        </authorList>
    </citation>
    <scope>NUCLEOTIDE SEQUENCE</scope>
</reference>
<organism evidence="11 12">
    <name type="scientific">Adineta steineri</name>
    <dbReference type="NCBI Taxonomy" id="433720"/>
    <lineage>
        <taxon>Eukaryota</taxon>
        <taxon>Metazoa</taxon>
        <taxon>Spiralia</taxon>
        <taxon>Gnathifera</taxon>
        <taxon>Rotifera</taxon>
        <taxon>Eurotatoria</taxon>
        <taxon>Bdelloidea</taxon>
        <taxon>Adinetida</taxon>
        <taxon>Adinetidae</taxon>
        <taxon>Adineta</taxon>
    </lineage>
</organism>
<feature type="region of interest" description="Disordered" evidence="9">
    <location>
        <begin position="53"/>
        <end position="74"/>
    </location>
</feature>
<dbReference type="InterPro" id="IPR013087">
    <property type="entry name" value="Znf_C2H2_type"/>
</dbReference>
<dbReference type="EMBL" id="CAJOBB010002773">
    <property type="protein sequence ID" value="CAF3997305.1"/>
    <property type="molecule type" value="Genomic_DNA"/>
</dbReference>
<accession>A0A819NHX1</accession>
<feature type="compositionally biased region" description="Low complexity" evidence="9">
    <location>
        <begin position="213"/>
        <end position="231"/>
    </location>
</feature>
<comment type="subcellular location">
    <subcellularLocation>
        <location evidence="1">Nucleus</location>
    </subcellularLocation>
</comment>
<evidence type="ECO:0000256" key="3">
    <source>
        <dbReference type="ARBA" id="ARBA00022771"/>
    </source>
</evidence>
<dbReference type="PANTHER" id="PTHR46179:SF13">
    <property type="entry name" value="C2H2-TYPE DOMAIN-CONTAINING PROTEIN"/>
    <property type="match status" value="1"/>
</dbReference>
<dbReference type="Proteomes" id="UP000663868">
    <property type="component" value="Unassembled WGS sequence"/>
</dbReference>
<dbReference type="InterPro" id="IPR051061">
    <property type="entry name" value="Zinc_finger_trans_reg"/>
</dbReference>
<feature type="domain" description="C2H2-type" evidence="10">
    <location>
        <begin position="443"/>
        <end position="471"/>
    </location>
</feature>
<keyword evidence="4" id="KW-0862">Zinc</keyword>
<name>A0A819NHX1_9BILA</name>
<feature type="domain" description="C2H2-type" evidence="10">
    <location>
        <begin position="596"/>
        <end position="625"/>
    </location>
</feature>
<feature type="compositionally biased region" description="Polar residues" evidence="9">
    <location>
        <begin position="847"/>
        <end position="856"/>
    </location>
</feature>
<dbReference type="Gene3D" id="3.30.160.60">
    <property type="entry name" value="Classic Zinc Finger"/>
    <property type="match status" value="4"/>
</dbReference>
<feature type="domain" description="C2H2-type" evidence="10">
    <location>
        <begin position="566"/>
        <end position="590"/>
    </location>
</feature>